<evidence type="ECO:0000256" key="8">
    <source>
        <dbReference type="ARBA" id="ARBA00023136"/>
    </source>
</evidence>
<dbReference type="EC" id="4.4.1.17" evidence="10"/>
<evidence type="ECO:0000256" key="6">
    <source>
        <dbReference type="ARBA" id="ARBA00023004"/>
    </source>
</evidence>
<dbReference type="GO" id="GO:0004408">
    <property type="term" value="F:holocytochrome-c synthase activity"/>
    <property type="evidence" value="ECO:0007669"/>
    <property type="project" value="UniProtKB-EC"/>
</dbReference>
<evidence type="ECO:0000313" key="13">
    <source>
        <dbReference type="Proteomes" id="UP000245771"/>
    </source>
</evidence>
<dbReference type="PANTHER" id="PTHR12743">
    <property type="entry name" value="CYTOCHROME C1 HEME LYASE"/>
    <property type="match status" value="1"/>
</dbReference>
<evidence type="ECO:0000256" key="10">
    <source>
        <dbReference type="RuleBase" id="RU363130"/>
    </source>
</evidence>
<evidence type="ECO:0000256" key="5">
    <source>
        <dbReference type="ARBA" id="ARBA00022792"/>
    </source>
</evidence>
<keyword evidence="5 10" id="KW-0999">Mitochondrion inner membrane</keyword>
<evidence type="ECO:0000256" key="11">
    <source>
        <dbReference type="SAM" id="MobiDB-lite"/>
    </source>
</evidence>
<evidence type="ECO:0000256" key="1">
    <source>
        <dbReference type="ARBA" id="ARBA00004273"/>
    </source>
</evidence>
<proteinExistence type="inferred from homology"/>
<dbReference type="PROSITE" id="PS00822">
    <property type="entry name" value="CYTO_HEME_LYASE_2"/>
    <property type="match status" value="1"/>
</dbReference>
<accession>A0A316VIT7</accession>
<name>A0A316VIT7_9BASI</name>
<keyword evidence="3 10" id="KW-0349">Heme</keyword>
<dbReference type="Pfam" id="PF01265">
    <property type="entry name" value="Cyto_heme_lyase"/>
    <property type="match status" value="1"/>
</dbReference>
<evidence type="ECO:0000256" key="2">
    <source>
        <dbReference type="ARBA" id="ARBA00007255"/>
    </source>
</evidence>
<dbReference type="PROSITE" id="PS00821">
    <property type="entry name" value="CYTO_HEME_LYASE_1"/>
    <property type="match status" value="1"/>
</dbReference>
<dbReference type="AlphaFoldDB" id="A0A316VIT7"/>
<evidence type="ECO:0000256" key="7">
    <source>
        <dbReference type="ARBA" id="ARBA00023128"/>
    </source>
</evidence>
<comment type="similarity">
    <text evidence="2 10">Belongs to the cytochrome c-type heme lyase family.</text>
</comment>
<keyword evidence="9 10" id="KW-0456">Lyase</keyword>
<dbReference type="OrthoDB" id="4243at2759"/>
<keyword evidence="8 10" id="KW-0472">Membrane</keyword>
<comment type="catalytic activity">
    <reaction evidence="10">
        <text>holo-[cytochrome c] = apo-[cytochrome c] + heme b</text>
        <dbReference type="Rhea" id="RHEA:22648"/>
        <dbReference type="Rhea" id="RHEA-COMP:10725"/>
        <dbReference type="Rhea" id="RHEA-COMP:10726"/>
        <dbReference type="ChEBI" id="CHEBI:29950"/>
        <dbReference type="ChEBI" id="CHEBI:60344"/>
        <dbReference type="ChEBI" id="CHEBI:83739"/>
        <dbReference type="EC" id="4.4.1.17"/>
    </reaction>
</comment>
<evidence type="ECO:0000256" key="9">
    <source>
        <dbReference type="ARBA" id="ARBA00023239"/>
    </source>
</evidence>
<evidence type="ECO:0000313" key="12">
    <source>
        <dbReference type="EMBL" id="PWN37420.1"/>
    </source>
</evidence>
<dbReference type="PANTHER" id="PTHR12743:SF0">
    <property type="entry name" value="HOLOCYTOCHROME C-TYPE SYNTHASE"/>
    <property type="match status" value="1"/>
</dbReference>
<sequence>MTSNDASACPVDHETRSAWLAQQKGDQHKAPGHLSTDRVISSIPRFGASAKDDSSQSAPVDPSTQANWVYPSPAQFYSAMARKNHNPQEQDMNVVVPIHNAVNERAWQQILQWERIADKGKSYQTCGGPQLVSFKGKPQELTWRAWFKTFLGYERPFDRHDWEVDRCGKRVRYIIDFYSGRSDMKGLAFYLDVRPAPSDWEGIRMRFLRFWSRPPQPPKQQ</sequence>
<dbReference type="STRING" id="1280837.A0A316VIT7"/>
<comment type="subcellular location">
    <subcellularLocation>
        <location evidence="1 10">Mitochondrion inner membrane</location>
    </subcellularLocation>
</comment>
<gene>
    <name evidence="12" type="ORF">FA14DRAFT_159485</name>
</gene>
<dbReference type="FunCoup" id="A0A316VIT7">
    <property type="interactions" value="253"/>
</dbReference>
<feature type="region of interest" description="Disordered" evidence="11">
    <location>
        <begin position="1"/>
        <end position="38"/>
    </location>
</feature>
<dbReference type="InterPro" id="IPR000511">
    <property type="entry name" value="Holocyt_c/c1_synthase"/>
</dbReference>
<dbReference type="RefSeq" id="XP_025357722.1">
    <property type="nucleotide sequence ID" value="XM_025498238.1"/>
</dbReference>
<dbReference type="GO" id="GO:0005743">
    <property type="term" value="C:mitochondrial inner membrane"/>
    <property type="evidence" value="ECO:0007669"/>
    <property type="project" value="UniProtKB-SubCell"/>
</dbReference>
<comment type="function">
    <text evidence="10">Lyase that catalyzes the covalent linking of the heme group to the cytochrome C apoprotein to produce the mature functional cytochrome.</text>
</comment>
<dbReference type="EMBL" id="KZ819602">
    <property type="protein sequence ID" value="PWN37420.1"/>
    <property type="molecule type" value="Genomic_DNA"/>
</dbReference>
<keyword evidence="4 10" id="KW-0479">Metal-binding</keyword>
<keyword evidence="13" id="KW-1185">Reference proteome</keyword>
<dbReference type="GO" id="GO:0046872">
    <property type="term" value="F:metal ion binding"/>
    <property type="evidence" value="ECO:0007669"/>
    <property type="project" value="UniProtKB-KW"/>
</dbReference>
<dbReference type="InParanoid" id="A0A316VIT7"/>
<reference evidence="12 13" key="1">
    <citation type="journal article" date="2018" name="Mol. Biol. Evol.">
        <title>Broad Genomic Sampling Reveals a Smut Pathogenic Ancestry of the Fungal Clade Ustilaginomycotina.</title>
        <authorList>
            <person name="Kijpornyongpan T."/>
            <person name="Mondo S.J."/>
            <person name="Barry K."/>
            <person name="Sandor L."/>
            <person name="Lee J."/>
            <person name="Lipzen A."/>
            <person name="Pangilinan J."/>
            <person name="LaButti K."/>
            <person name="Hainaut M."/>
            <person name="Henrissat B."/>
            <person name="Grigoriev I.V."/>
            <person name="Spatafora J.W."/>
            <person name="Aime M.C."/>
        </authorList>
    </citation>
    <scope>NUCLEOTIDE SEQUENCE [LARGE SCALE GENOMIC DNA]</scope>
    <source>
        <strain evidence="12 13">MCA 3882</strain>
    </source>
</reference>
<protein>
    <recommendedName>
        <fullName evidence="10">Holocytochrome c-type synthase</fullName>
        <ecNumber evidence="10">4.4.1.17</ecNumber>
    </recommendedName>
</protein>
<keyword evidence="6 10" id="KW-0408">Iron</keyword>
<dbReference type="GeneID" id="37020019"/>
<evidence type="ECO:0000256" key="3">
    <source>
        <dbReference type="ARBA" id="ARBA00022617"/>
    </source>
</evidence>
<evidence type="ECO:0000256" key="4">
    <source>
        <dbReference type="ARBA" id="ARBA00022723"/>
    </source>
</evidence>
<dbReference type="Proteomes" id="UP000245771">
    <property type="component" value="Unassembled WGS sequence"/>
</dbReference>
<keyword evidence="7 10" id="KW-0496">Mitochondrion</keyword>
<organism evidence="12 13">
    <name type="scientific">Meira miltonrushii</name>
    <dbReference type="NCBI Taxonomy" id="1280837"/>
    <lineage>
        <taxon>Eukaryota</taxon>
        <taxon>Fungi</taxon>
        <taxon>Dikarya</taxon>
        <taxon>Basidiomycota</taxon>
        <taxon>Ustilaginomycotina</taxon>
        <taxon>Exobasidiomycetes</taxon>
        <taxon>Exobasidiales</taxon>
        <taxon>Brachybasidiaceae</taxon>
        <taxon>Meira</taxon>
    </lineage>
</organism>